<dbReference type="Proteomes" id="UP000198666">
    <property type="component" value="Unassembled WGS sequence"/>
</dbReference>
<evidence type="ECO:0000313" key="2">
    <source>
        <dbReference type="Proteomes" id="UP000198666"/>
    </source>
</evidence>
<organism evidence="1 2">
    <name type="scientific">Terribacillus halophilus</name>
    <dbReference type="NCBI Taxonomy" id="361279"/>
    <lineage>
        <taxon>Bacteria</taxon>
        <taxon>Bacillati</taxon>
        <taxon>Bacillota</taxon>
        <taxon>Bacilli</taxon>
        <taxon>Bacillales</taxon>
        <taxon>Bacillaceae</taxon>
        <taxon>Terribacillus</taxon>
    </lineage>
</organism>
<dbReference type="AlphaFoldDB" id="A0A1G6SC24"/>
<proteinExistence type="predicted"/>
<keyword evidence="2" id="KW-1185">Reference proteome</keyword>
<evidence type="ECO:0000313" key="1">
    <source>
        <dbReference type="EMBL" id="SDD13697.1"/>
    </source>
</evidence>
<dbReference type="RefSeq" id="WP_093727654.1">
    <property type="nucleotide sequence ID" value="NZ_FMZB01000007.1"/>
</dbReference>
<protein>
    <submittedName>
        <fullName evidence="1">Uncharacterized protein</fullName>
    </submittedName>
</protein>
<dbReference type="OrthoDB" id="2968117at2"/>
<name>A0A1G6SC24_9BACI</name>
<accession>A0A1G6SC24</accession>
<dbReference type="EMBL" id="FMZB01000007">
    <property type="protein sequence ID" value="SDD13697.1"/>
    <property type="molecule type" value="Genomic_DNA"/>
</dbReference>
<gene>
    <name evidence="1" type="ORF">SAMN05421663_10734</name>
</gene>
<sequence>MYLDETKRYRFIGSIPFGKYFMVRIYDLELQEEYTLSDRLLSQYTDKPLKEFYLQIKRDIYALNHEERTLTSEMGDMQQRLLDFLDEEDQEEELAPSMENVIPFRRRGPEDRPKK</sequence>
<reference evidence="2" key="1">
    <citation type="submission" date="2016-10" db="EMBL/GenBank/DDBJ databases">
        <authorList>
            <person name="Varghese N."/>
            <person name="Submissions S."/>
        </authorList>
    </citation>
    <scope>NUCLEOTIDE SEQUENCE [LARGE SCALE GENOMIC DNA]</scope>
    <source>
        <strain evidence="2">DSM 21620</strain>
    </source>
</reference>